<dbReference type="PANTHER" id="PTHR10030:SF37">
    <property type="entry name" value="ALPHA-L-FUCOSIDASE-RELATED"/>
    <property type="match status" value="1"/>
</dbReference>
<keyword evidence="5" id="KW-0326">Glycosidase</keyword>
<dbReference type="Pfam" id="PF01120">
    <property type="entry name" value="Alpha_L_fucos"/>
    <property type="match status" value="1"/>
</dbReference>
<dbReference type="EMBL" id="JAUFQS010000047">
    <property type="protein sequence ID" value="MDN3690655.1"/>
    <property type="molecule type" value="Genomic_DNA"/>
</dbReference>
<keyword evidence="3" id="KW-0732">Signal</keyword>
<evidence type="ECO:0000256" key="3">
    <source>
        <dbReference type="ARBA" id="ARBA00022729"/>
    </source>
</evidence>
<comment type="similarity">
    <text evidence="1">Belongs to the glycosyl hydrolase 29 family.</text>
</comment>
<proteinExistence type="inferred from homology"/>
<dbReference type="PANTHER" id="PTHR10030">
    <property type="entry name" value="ALPHA-L-FUCOSIDASE"/>
    <property type="match status" value="1"/>
</dbReference>
<evidence type="ECO:0000313" key="8">
    <source>
        <dbReference type="Proteomes" id="UP001236663"/>
    </source>
</evidence>
<feature type="domain" description="F5/8 type C" evidence="6">
    <location>
        <begin position="607"/>
        <end position="701"/>
    </location>
</feature>
<accession>A0ABT8CCX9</accession>
<dbReference type="Gene3D" id="2.60.120.260">
    <property type="entry name" value="Galactose-binding domain-like"/>
    <property type="match status" value="2"/>
</dbReference>
<evidence type="ECO:0000256" key="1">
    <source>
        <dbReference type="ARBA" id="ARBA00007951"/>
    </source>
</evidence>
<dbReference type="SUPFAM" id="SSF49785">
    <property type="entry name" value="Galactose-binding domain-like"/>
    <property type="match status" value="2"/>
</dbReference>
<evidence type="ECO:0000256" key="2">
    <source>
        <dbReference type="ARBA" id="ARBA00012662"/>
    </source>
</evidence>
<dbReference type="PROSITE" id="PS51257">
    <property type="entry name" value="PROKAR_LIPOPROTEIN"/>
    <property type="match status" value="1"/>
</dbReference>
<sequence>MEKFHPNTKRILRMINRIFLTPVFLFIAACSAPQSDPPEPVLPVPHERQLVWQDMEFYAFAHFNMNTFTNMEWGMGDEDPALFNPTDFDPSQWARICKAAGMKGIILTAKHHDGFCLWPTATTDHSVKNAAWKEGKGDIIREVSDAFRAEGLKFGVYLSPWDRNHPDYGKPEYITVFREQLRELLTNYGEIFEVWFDGANGGTGYYGGANEERRVDKRNYYDWDTTYELIRELQPNAVIFGDAGPDVRWVGNEHGYAYETTWSNLMRDSIYGGMPEYAEKYSSGQENGTHWVPAEADVSIRPGWYYHPYEDHKVKSLPQLLDIYYRSIGRNSSLLLNFPVDKRGKIHENDEAQLMKLVDKIREDFSSPLPLENARLSASSTHGQGFNVENTMSEENNLYWAAEEGTTNATIQVDFDEPVRFNRFLVQEYIALGQRIKSFELNIKAADGTWQNLASGTTVGYKRILRLPEAETTAIRFVITDAKASPTIQHMAFFLAPKVLLPPSITRDKSGLVTLEAPEEGLELLFSLDGSNPEQNGQVYTAPFTVMQPTEIHVLSRDNSTGATSEVAKKELQIARKNWKVMDEGQNTDHLIDENPATNYYAETNEVSIDLGESYLLNGFTYYPMQNRNLSGLITNYAFYVSGNGVQWEKVSEGEFGNIVNSPIEQRVNFSPIEARYIQLRALDKMDENPASFAEIGVIIDNQ</sequence>
<dbReference type="SUPFAM" id="SSF51445">
    <property type="entry name" value="(Trans)glycosidases"/>
    <property type="match status" value="1"/>
</dbReference>
<name>A0ABT8CCX9_9BACT</name>
<evidence type="ECO:0000256" key="4">
    <source>
        <dbReference type="ARBA" id="ARBA00022801"/>
    </source>
</evidence>
<dbReference type="InterPro" id="IPR000933">
    <property type="entry name" value="Glyco_hydro_29"/>
</dbReference>
<reference evidence="8" key="1">
    <citation type="journal article" date="2019" name="Int. J. Syst. Evol. Microbiol.">
        <title>The Global Catalogue of Microorganisms (GCM) 10K type strain sequencing project: providing services to taxonomists for standard genome sequencing and annotation.</title>
        <authorList>
            <consortium name="The Broad Institute Genomics Platform"/>
            <consortium name="The Broad Institute Genome Sequencing Center for Infectious Disease"/>
            <person name="Wu L."/>
            <person name="Ma J."/>
        </authorList>
    </citation>
    <scope>NUCLEOTIDE SEQUENCE [LARGE SCALE GENOMIC DNA]</scope>
    <source>
        <strain evidence="8">CECT 7706</strain>
    </source>
</reference>
<dbReference type="InterPro" id="IPR059177">
    <property type="entry name" value="GH29D-like_dom"/>
</dbReference>
<evidence type="ECO:0000259" key="6">
    <source>
        <dbReference type="PROSITE" id="PS50022"/>
    </source>
</evidence>
<dbReference type="Pfam" id="PF00754">
    <property type="entry name" value="F5_F8_type_C"/>
    <property type="match status" value="2"/>
</dbReference>
<dbReference type="InterPro" id="IPR057739">
    <property type="entry name" value="Glyco_hydro_29_N"/>
</dbReference>
<dbReference type="Pfam" id="PF13290">
    <property type="entry name" value="CHB_HEX_C_1"/>
    <property type="match status" value="1"/>
</dbReference>
<dbReference type="InterPro" id="IPR000421">
    <property type="entry name" value="FA58C"/>
</dbReference>
<dbReference type="InterPro" id="IPR008979">
    <property type="entry name" value="Galactose-bd-like_sf"/>
</dbReference>
<dbReference type="Gene3D" id="3.20.20.80">
    <property type="entry name" value="Glycosidases"/>
    <property type="match status" value="1"/>
</dbReference>
<dbReference type="EC" id="3.2.1.51" evidence="2"/>
<keyword evidence="8" id="KW-1185">Reference proteome</keyword>
<dbReference type="PROSITE" id="PS50022">
    <property type="entry name" value="FA58C_3"/>
    <property type="match status" value="1"/>
</dbReference>
<evidence type="ECO:0000256" key="5">
    <source>
        <dbReference type="ARBA" id="ARBA00023295"/>
    </source>
</evidence>
<gene>
    <name evidence="7" type="ORF">QWZ15_22735</name>
</gene>
<organism evidence="7 8">
    <name type="scientific">Cyclobacterium jeungdonense</name>
    <dbReference type="NCBI Taxonomy" id="708087"/>
    <lineage>
        <taxon>Bacteria</taxon>
        <taxon>Pseudomonadati</taxon>
        <taxon>Bacteroidota</taxon>
        <taxon>Cytophagia</taxon>
        <taxon>Cytophagales</taxon>
        <taxon>Cyclobacteriaceae</taxon>
        <taxon>Cyclobacterium</taxon>
    </lineage>
</organism>
<keyword evidence="4" id="KW-0378">Hydrolase</keyword>
<comment type="caution">
    <text evidence="7">The sequence shown here is derived from an EMBL/GenBank/DDBJ whole genome shotgun (WGS) entry which is preliminary data.</text>
</comment>
<dbReference type="InterPro" id="IPR017853">
    <property type="entry name" value="GH"/>
</dbReference>
<dbReference type="Proteomes" id="UP001236663">
    <property type="component" value="Unassembled WGS sequence"/>
</dbReference>
<protein>
    <recommendedName>
        <fullName evidence="2">alpha-L-fucosidase</fullName>
        <ecNumber evidence="2">3.2.1.51</ecNumber>
    </recommendedName>
</protein>
<evidence type="ECO:0000313" key="7">
    <source>
        <dbReference type="EMBL" id="MDN3690655.1"/>
    </source>
</evidence>
<dbReference type="SMART" id="SM00812">
    <property type="entry name" value="Alpha_L_fucos"/>
    <property type="match status" value="1"/>
</dbReference>